<reference evidence="3" key="1">
    <citation type="submission" date="2021-03" db="EMBL/GenBank/DDBJ databases">
        <authorList>
            <person name="Tagirdzhanova G."/>
        </authorList>
    </citation>
    <scope>NUCLEOTIDE SEQUENCE</scope>
</reference>
<dbReference type="InterPro" id="IPR017210">
    <property type="entry name" value="APP1"/>
</dbReference>
<feature type="compositionally biased region" description="Polar residues" evidence="1">
    <location>
        <begin position="107"/>
        <end position="117"/>
    </location>
</feature>
<feature type="region of interest" description="Disordered" evidence="1">
    <location>
        <begin position="858"/>
        <end position="898"/>
    </location>
</feature>
<evidence type="ECO:0000313" key="4">
    <source>
        <dbReference type="Proteomes" id="UP000664521"/>
    </source>
</evidence>
<organism evidence="3 4">
    <name type="scientific">Heterodermia speciosa</name>
    <dbReference type="NCBI Taxonomy" id="116794"/>
    <lineage>
        <taxon>Eukaryota</taxon>
        <taxon>Fungi</taxon>
        <taxon>Dikarya</taxon>
        <taxon>Ascomycota</taxon>
        <taxon>Pezizomycotina</taxon>
        <taxon>Lecanoromycetes</taxon>
        <taxon>OSLEUM clade</taxon>
        <taxon>Lecanoromycetidae</taxon>
        <taxon>Caliciales</taxon>
        <taxon>Physciaceae</taxon>
        <taxon>Heterodermia</taxon>
    </lineage>
</organism>
<feature type="region of interest" description="Disordered" evidence="1">
    <location>
        <begin position="314"/>
        <end position="343"/>
    </location>
</feature>
<feature type="compositionally biased region" description="Gly residues" evidence="1">
    <location>
        <begin position="878"/>
        <end position="893"/>
    </location>
</feature>
<dbReference type="PANTHER" id="PTHR28208">
    <property type="entry name" value="PHOSPHATIDATE PHOSPHATASE APP1"/>
    <property type="match status" value="1"/>
</dbReference>
<feature type="compositionally biased region" description="Polar residues" evidence="1">
    <location>
        <begin position="610"/>
        <end position="628"/>
    </location>
</feature>
<dbReference type="PIRSF" id="PIRSF037464">
    <property type="entry name" value="UCP037464_APP1"/>
    <property type="match status" value="1"/>
</dbReference>
<comment type="caution">
    <text evidence="3">The sequence shown here is derived from an EMBL/GenBank/DDBJ whole genome shotgun (WGS) entry which is preliminary data.</text>
</comment>
<dbReference type="InterPro" id="IPR052935">
    <property type="entry name" value="Mg2+_PAP"/>
</dbReference>
<feature type="region of interest" description="Disordered" evidence="1">
    <location>
        <begin position="99"/>
        <end position="122"/>
    </location>
</feature>
<gene>
    <name evidence="3" type="ORF">HETSPECPRED_009076</name>
</gene>
<feature type="compositionally biased region" description="Polar residues" evidence="1">
    <location>
        <begin position="759"/>
        <end position="779"/>
    </location>
</feature>
<dbReference type="OrthoDB" id="2117591at2759"/>
<dbReference type="GO" id="GO:0008195">
    <property type="term" value="F:phosphatidate phosphatase activity"/>
    <property type="evidence" value="ECO:0007669"/>
    <property type="project" value="InterPro"/>
</dbReference>
<dbReference type="EMBL" id="CAJPDS010000072">
    <property type="protein sequence ID" value="CAF9934016.1"/>
    <property type="molecule type" value="Genomic_DNA"/>
</dbReference>
<evidence type="ECO:0000259" key="2">
    <source>
        <dbReference type="Pfam" id="PF09949"/>
    </source>
</evidence>
<sequence>MNRANNTYAFLRYLFPHTRQRARTRLSGFRTQIVPKYRLRLQSRILRYILKRQAKTQRRKAAGKTILARLGIGRRNRAFAALRLKYAQHSHGNKMMQQGGMPGFGSQRGTSESNGYLSGSEKGTRRKKLAGYIKAAQSYIGSPQYDGEDGYGVPGSFPELTAARSGEEEMILFPSYARRHYPKKRSNHDIPRLSEDLRNSREADNADYWKREWEEFEDGKSIVDVDVRGWIYSPHRGAMSRKQRIVVGIARRLGGIPAQSSSTDSREASPLDMVRGRLESHVARHEEEQIEREAASLASKGEGAANMAWRGEYCEPPSARSRTPSPDKERSPRPSLRSSEGSIYDDASSLNSLAKRASWNQPQDMNPAEIAVANAHLMSRLKPFLHIPLINTPLTVFFYSDNTSKSRQVTTNEYGHFSLRTPLDFIPTHVRVLASEKLSAVEEVQLTEPKGLSVISDIDDTIKHSGIGNGAKEIFRNVFIRELGDLTIEGVKEWYSKMADKGVQFHYVSNAPWQLYPVLTSFFAMAGLPKGSYHLKQYNGMLQGIFEPVAERKKGTLEKILQDFPQRRFILVGDSGEADLELYTDIVLANPGRILGVFIRDVTTTKQQGFFDSSIQPLRQRGSRSPTRGRSKDDTSFAKRKSMPDLLPKPNLPPRPSVRSIQTNAKLPSTGPKMGQLIDYEESPSQSINRYPTNQGPEKSSPPPPRPTKPASLRSVSGESLSMTPVNPQSSSTLPNRKPIPPPKPRQYSVSETHPTDPSPLSQTQTASPPGSRASSLERQSYRAAMRNKVVSAYNSLPSWSSYAEPSPPPQRQPGSTSVPRPTPADDLNRKEKLPPPIPPRRNLSSYPAAAAHYASNRLSGGWSGNPEGAGANTANGNGNGAGGGGGGGGSGVGEEISKKEEMWKRRWAAAKGIFEEKGVLLRCWRRGEDVMDEAIGLVERARREEEEEGGSRSWERRNGAGR</sequence>
<feature type="region of interest" description="Disordered" evidence="1">
    <location>
        <begin position="798"/>
        <end position="845"/>
    </location>
</feature>
<dbReference type="PANTHER" id="PTHR28208:SF3">
    <property type="entry name" value="PHOSPHATIDATE PHOSPHATASE APP1"/>
    <property type="match status" value="1"/>
</dbReference>
<dbReference type="InterPro" id="IPR019236">
    <property type="entry name" value="APP1_cat"/>
</dbReference>
<feature type="region of interest" description="Disordered" evidence="1">
    <location>
        <begin position="941"/>
        <end position="963"/>
    </location>
</feature>
<evidence type="ECO:0000256" key="1">
    <source>
        <dbReference type="SAM" id="MobiDB-lite"/>
    </source>
</evidence>
<dbReference type="Pfam" id="PF09949">
    <property type="entry name" value="APP1_cat"/>
    <property type="match status" value="1"/>
</dbReference>
<feature type="region of interest" description="Disordered" evidence="1">
    <location>
        <begin position="610"/>
        <end position="783"/>
    </location>
</feature>
<protein>
    <recommendedName>
        <fullName evidence="2">Phosphatidate phosphatase APP1 catalytic domain-containing protein</fullName>
    </recommendedName>
</protein>
<dbReference type="Proteomes" id="UP000664521">
    <property type="component" value="Unassembled WGS sequence"/>
</dbReference>
<feature type="compositionally biased region" description="Low complexity" evidence="1">
    <location>
        <begin position="865"/>
        <end position="877"/>
    </location>
</feature>
<name>A0A8H3FXE3_9LECA</name>
<feature type="compositionally biased region" description="Basic and acidic residues" evidence="1">
    <location>
        <begin position="282"/>
        <end position="294"/>
    </location>
</feature>
<accession>A0A8H3FXE3</accession>
<feature type="domain" description="Phosphatidate phosphatase APP1 catalytic" evidence="2">
    <location>
        <begin position="453"/>
        <end position="601"/>
    </location>
</feature>
<evidence type="ECO:0000313" key="3">
    <source>
        <dbReference type="EMBL" id="CAF9934016.1"/>
    </source>
</evidence>
<feature type="region of interest" description="Disordered" evidence="1">
    <location>
        <begin position="282"/>
        <end position="301"/>
    </location>
</feature>
<feature type="compositionally biased region" description="Polar residues" evidence="1">
    <location>
        <begin position="714"/>
        <end position="734"/>
    </location>
</feature>
<feature type="compositionally biased region" description="Polar residues" evidence="1">
    <location>
        <begin position="683"/>
        <end position="696"/>
    </location>
</feature>
<keyword evidence="4" id="KW-1185">Reference proteome</keyword>
<dbReference type="GO" id="GO:0030479">
    <property type="term" value="C:actin cortical patch"/>
    <property type="evidence" value="ECO:0007669"/>
    <property type="project" value="TreeGrafter"/>
</dbReference>
<proteinExistence type="predicted"/>
<dbReference type="AlphaFoldDB" id="A0A8H3FXE3"/>
<feature type="compositionally biased region" description="Low complexity" evidence="1">
    <location>
        <begin position="333"/>
        <end position="342"/>
    </location>
</feature>